<dbReference type="NCBIfam" id="NF001159">
    <property type="entry name" value="PRK00150.1-3"/>
    <property type="match status" value="1"/>
</dbReference>
<feature type="binding site" evidence="2">
    <location>
        <position position="138"/>
    </location>
    <ligand>
        <name>Fe cation</name>
        <dbReference type="ChEBI" id="CHEBI:24875"/>
    </ligand>
</feature>
<dbReference type="Proteomes" id="UP000298805">
    <property type="component" value="Chromosome"/>
</dbReference>
<comment type="function">
    <text evidence="2">Removes the formyl group from the N-terminal Met of newly synthesized proteins. Requires at least a dipeptide for an efficient rate of reaction. N-terminal L-methionine is a prerequisite for activity but the enzyme has broad specificity at other positions.</text>
</comment>
<feature type="binding site" evidence="2">
    <location>
        <position position="96"/>
    </location>
    <ligand>
        <name>Fe cation</name>
        <dbReference type="ChEBI" id="CHEBI:24875"/>
    </ligand>
</feature>
<feature type="active site" evidence="2">
    <location>
        <position position="139"/>
    </location>
</feature>
<name>A0AAJ4RBK6_9BACT</name>
<evidence type="ECO:0000313" key="3">
    <source>
        <dbReference type="EMBL" id="QCI29100.1"/>
    </source>
</evidence>
<dbReference type="AlphaFoldDB" id="A0AAJ4RBK6"/>
<reference evidence="6" key="1">
    <citation type="submission" date="2018-03" db="EMBL/GenBank/DDBJ databases">
        <title>A comparative analysis of the Nautiliaceae.</title>
        <authorList>
            <person name="Grosche A."/>
            <person name="Smedile F."/>
            <person name="Vetriani C."/>
        </authorList>
    </citation>
    <scope>NUCLEOTIDE SEQUENCE [LARGE SCALE GENOMIC DNA]</scope>
    <source>
        <strain evidence="6">TB6</strain>
    </source>
</reference>
<keyword evidence="6" id="KW-1185">Reference proteome</keyword>
<dbReference type="GO" id="GO:0046872">
    <property type="term" value="F:metal ion binding"/>
    <property type="evidence" value="ECO:0007669"/>
    <property type="project" value="UniProtKB-KW"/>
</dbReference>
<comment type="catalytic activity">
    <reaction evidence="2">
        <text>N-terminal N-formyl-L-methionyl-[peptide] + H2O = N-terminal L-methionyl-[peptide] + formate</text>
        <dbReference type="Rhea" id="RHEA:24420"/>
        <dbReference type="Rhea" id="RHEA-COMP:10639"/>
        <dbReference type="Rhea" id="RHEA-COMP:10640"/>
        <dbReference type="ChEBI" id="CHEBI:15377"/>
        <dbReference type="ChEBI" id="CHEBI:15740"/>
        <dbReference type="ChEBI" id="CHEBI:49298"/>
        <dbReference type="ChEBI" id="CHEBI:64731"/>
        <dbReference type="EC" id="3.5.1.88"/>
    </reaction>
</comment>
<comment type="cofactor">
    <cofactor evidence="2">
        <name>Fe(2+)</name>
        <dbReference type="ChEBI" id="CHEBI:29033"/>
    </cofactor>
    <text evidence="2">Binds 1 Fe(2+) ion.</text>
</comment>
<evidence type="ECO:0000256" key="2">
    <source>
        <dbReference type="HAMAP-Rule" id="MF_00163"/>
    </source>
</evidence>
<accession>A0AAJ4RBK6</accession>
<dbReference type="HAMAP" id="MF_00163">
    <property type="entry name" value="Pep_deformylase"/>
    <property type="match status" value="1"/>
</dbReference>
<dbReference type="NCBIfam" id="TIGR00079">
    <property type="entry name" value="pept_deformyl"/>
    <property type="match status" value="1"/>
</dbReference>
<keyword evidence="2 3" id="KW-0378">Hydrolase</keyword>
<dbReference type="EMBL" id="RJVK01000004">
    <property type="protein sequence ID" value="ROR39079.1"/>
    <property type="molecule type" value="Genomic_DNA"/>
</dbReference>
<reference evidence="4 5" key="2">
    <citation type="submission" date="2018-11" db="EMBL/GenBank/DDBJ databases">
        <title>Genomic Encyclopedia of Type Strains, Phase IV (KMG-IV): sequencing the most valuable type-strain genomes for metagenomic binning, comparative biology and taxonomic classification.</title>
        <authorList>
            <person name="Goeker M."/>
        </authorList>
    </citation>
    <scope>NUCLEOTIDE SEQUENCE [LARGE SCALE GENOMIC DNA]</scope>
    <source>
        <strain evidence="4 5">DSM 27783</strain>
    </source>
</reference>
<dbReference type="Pfam" id="PF01327">
    <property type="entry name" value="Pep_deformylase"/>
    <property type="match status" value="1"/>
</dbReference>
<dbReference type="PRINTS" id="PR01576">
    <property type="entry name" value="PDEFORMYLASE"/>
</dbReference>
<dbReference type="SUPFAM" id="SSF56420">
    <property type="entry name" value="Peptide deformylase"/>
    <property type="match status" value="1"/>
</dbReference>
<keyword evidence="2" id="KW-0479">Metal-binding</keyword>
<keyword evidence="2" id="KW-0648">Protein biosynthesis</keyword>
<comment type="similarity">
    <text evidence="1 2">Belongs to the polypeptide deformylase family.</text>
</comment>
<feature type="binding site" evidence="2">
    <location>
        <position position="142"/>
    </location>
    <ligand>
        <name>Fe cation</name>
        <dbReference type="ChEBI" id="CHEBI:24875"/>
    </ligand>
</feature>
<keyword evidence="2" id="KW-0408">Iron</keyword>
<evidence type="ECO:0000256" key="1">
    <source>
        <dbReference type="ARBA" id="ARBA00010759"/>
    </source>
</evidence>
<dbReference type="EC" id="3.5.1.88" evidence="2"/>
<protein>
    <recommendedName>
        <fullName evidence="2">Peptide deformylase</fullName>
        <shortName evidence="2">PDF</shortName>
        <ecNumber evidence="2">3.5.1.88</ecNumber>
    </recommendedName>
    <alternativeName>
        <fullName evidence="2">Polypeptide deformylase</fullName>
    </alternativeName>
</protein>
<dbReference type="CDD" id="cd00487">
    <property type="entry name" value="Pep_deformylase"/>
    <property type="match status" value="1"/>
</dbReference>
<dbReference type="Gene3D" id="3.90.45.10">
    <property type="entry name" value="Peptide deformylase"/>
    <property type="match status" value="1"/>
</dbReference>
<evidence type="ECO:0000313" key="5">
    <source>
        <dbReference type="Proteomes" id="UP000272781"/>
    </source>
</evidence>
<evidence type="ECO:0000313" key="6">
    <source>
        <dbReference type="Proteomes" id="UP000298805"/>
    </source>
</evidence>
<proteinExistence type="inferred from homology"/>
<gene>
    <name evidence="2" type="primary">def</name>
    <name evidence="3" type="ORF">C6V80_09045</name>
    <name evidence="4" type="ORF">EDC58_1577</name>
</gene>
<dbReference type="Proteomes" id="UP000272781">
    <property type="component" value="Unassembled WGS sequence"/>
</dbReference>
<dbReference type="GO" id="GO:0006412">
    <property type="term" value="P:translation"/>
    <property type="evidence" value="ECO:0007669"/>
    <property type="project" value="UniProtKB-UniRule"/>
</dbReference>
<dbReference type="InterPro" id="IPR036821">
    <property type="entry name" value="Peptide_deformylase_sf"/>
</dbReference>
<reference evidence="3" key="3">
    <citation type="submission" date="2019-06" db="EMBL/GenBank/DDBJ databases">
        <title>A comparative analysis of the Nautiliaceae.</title>
        <authorList>
            <person name="Grosche A."/>
            <person name="Smedile F."/>
            <person name="Vetriani C."/>
        </authorList>
    </citation>
    <scope>NUCLEOTIDE SEQUENCE</scope>
    <source>
        <strain evidence="3">TB6</strain>
    </source>
</reference>
<evidence type="ECO:0000313" key="4">
    <source>
        <dbReference type="EMBL" id="ROR39079.1"/>
    </source>
</evidence>
<dbReference type="RefSeq" id="WP_123353079.1">
    <property type="nucleotide sequence ID" value="NZ_CP027432.2"/>
</dbReference>
<dbReference type="PIRSF" id="PIRSF004749">
    <property type="entry name" value="Pep_def"/>
    <property type="match status" value="1"/>
</dbReference>
<dbReference type="EMBL" id="CP027432">
    <property type="protein sequence ID" value="QCI29100.1"/>
    <property type="molecule type" value="Genomic_DNA"/>
</dbReference>
<dbReference type="PANTHER" id="PTHR10458">
    <property type="entry name" value="PEPTIDE DEFORMYLASE"/>
    <property type="match status" value="1"/>
</dbReference>
<sequence>MAVLDIVTYPNKILKEVSKPVERFDEELHKLLDDMYETMLKEGGVGLAAIQVAVPRRALIIDLGDEEGKQSKDTLIEVINPEFLEWEGTQKDTEGCLSVPEYYDEVERYKKVKVKFFDRYGKEHIMDAEGLLSVAFQHETDHLDGHLFIERLDYIRRKKFEKEWKKLLKQKQKRKK</sequence>
<dbReference type="GO" id="GO:0042586">
    <property type="term" value="F:peptide deformylase activity"/>
    <property type="evidence" value="ECO:0007669"/>
    <property type="project" value="UniProtKB-UniRule"/>
</dbReference>
<dbReference type="InterPro" id="IPR023635">
    <property type="entry name" value="Peptide_deformylase"/>
</dbReference>
<dbReference type="PANTHER" id="PTHR10458:SF22">
    <property type="entry name" value="PEPTIDE DEFORMYLASE"/>
    <property type="match status" value="1"/>
</dbReference>
<organism evidence="4 5">
    <name type="scientific">Caminibacter pacificus</name>
    <dbReference type="NCBI Taxonomy" id="1424653"/>
    <lineage>
        <taxon>Bacteria</taxon>
        <taxon>Pseudomonadati</taxon>
        <taxon>Campylobacterota</taxon>
        <taxon>Epsilonproteobacteria</taxon>
        <taxon>Nautiliales</taxon>
        <taxon>Nautiliaceae</taxon>
        <taxon>Caminibacter</taxon>
    </lineage>
</organism>